<proteinExistence type="predicted"/>
<organism evidence="1 2">
    <name type="scientific">Spongiivirga citrea</name>
    <dbReference type="NCBI Taxonomy" id="1481457"/>
    <lineage>
        <taxon>Bacteria</taxon>
        <taxon>Pseudomonadati</taxon>
        <taxon>Bacteroidota</taxon>
        <taxon>Flavobacteriia</taxon>
        <taxon>Flavobacteriales</taxon>
        <taxon>Flavobacteriaceae</taxon>
        <taxon>Spongiivirga</taxon>
    </lineage>
</organism>
<evidence type="ECO:0000313" key="1">
    <source>
        <dbReference type="EMBL" id="NER16079.1"/>
    </source>
</evidence>
<evidence type="ECO:0000313" key="2">
    <source>
        <dbReference type="Proteomes" id="UP000474296"/>
    </source>
</evidence>
<dbReference type="RefSeq" id="WP_164029332.1">
    <property type="nucleotide sequence ID" value="NZ_JAABOQ010000001.1"/>
</dbReference>
<dbReference type="AlphaFoldDB" id="A0A6M0CJG8"/>
<protein>
    <submittedName>
        <fullName evidence="1">Uncharacterized protein</fullName>
    </submittedName>
</protein>
<sequence length="295" mass="33561">MRRYLILVILFATSFTFGQQNPIFERLTAIANGGTVYFNIDGYSITKETLNYPFTEKGLKKIYRKYKVKKDDPKTKDVAIANQNFYVTNNDVLTDGIVQKNSFYFLENEKKRVDIIRFSNINKRDKSFEGKMLDLIINNKIPKSNFSPTSTDSINFAGRQIKLGGVCRWMDVNSVQCPGHGQMNWSVYKDLESAKNAIQYQFEITKAKRGGKVISEEEVDIVFEGEEVKAKKVVYDFKGIKSLLASMSGGETLTIYYVAAPVRGNYVGCVLSHWNNDQIEENGLPLLLGEVMELK</sequence>
<accession>A0A6M0CJG8</accession>
<keyword evidence="2" id="KW-1185">Reference proteome</keyword>
<dbReference type="Proteomes" id="UP000474296">
    <property type="component" value="Unassembled WGS sequence"/>
</dbReference>
<gene>
    <name evidence="1" type="ORF">GWK10_02600</name>
</gene>
<reference evidence="1 2" key="1">
    <citation type="submission" date="2020-01" db="EMBL/GenBank/DDBJ databases">
        <title>Spongiivirga citrea KCTC 32990T.</title>
        <authorList>
            <person name="Wang G."/>
        </authorList>
    </citation>
    <scope>NUCLEOTIDE SEQUENCE [LARGE SCALE GENOMIC DNA]</scope>
    <source>
        <strain evidence="1 2">KCTC 32990</strain>
    </source>
</reference>
<dbReference type="EMBL" id="JAABOQ010000001">
    <property type="protein sequence ID" value="NER16079.1"/>
    <property type="molecule type" value="Genomic_DNA"/>
</dbReference>
<comment type="caution">
    <text evidence="1">The sequence shown here is derived from an EMBL/GenBank/DDBJ whole genome shotgun (WGS) entry which is preliminary data.</text>
</comment>
<name>A0A6M0CJG8_9FLAO</name>